<evidence type="ECO:0000313" key="11">
    <source>
        <dbReference type="EMBL" id="CAH0720543.1"/>
    </source>
</evidence>
<evidence type="ECO:0000256" key="10">
    <source>
        <dbReference type="SAM" id="Phobius"/>
    </source>
</evidence>
<dbReference type="GO" id="GO:0004984">
    <property type="term" value="F:olfactory receptor activity"/>
    <property type="evidence" value="ECO:0007669"/>
    <property type="project" value="InterPro"/>
</dbReference>
<keyword evidence="2" id="KW-1003">Cell membrane</keyword>
<keyword evidence="4 10" id="KW-0812">Transmembrane</keyword>
<keyword evidence="7 10" id="KW-0472">Membrane</keyword>
<sequence length="272" mass="31528">MWKTLRKFGLDYDDFPTIMENVNNLLRILTIDILKNTKRLVPMFESPNFEIATVINISSIAFGIYTLVSIAVYVIVIVGYIECQMQALSEELENVWQDSLNFYNFNKHIIRNKIYVMDIKKEIMNEFIRVRLRDIIKLHIININLLHEVDQELRPTVAMEFSIMTFSITAELLGGLENTLLQLPYTILQVFMDCLAGQRLIDACNNFENAVYSCKWEHFNVENQKTVLLMLRIAKKTLVLSAGGVAKLNFECLMMILRSTYSAYTTLKSTLK</sequence>
<dbReference type="InterPro" id="IPR004117">
    <property type="entry name" value="7tm6_olfct_rcpt"/>
</dbReference>
<dbReference type="GO" id="GO:0005886">
    <property type="term" value="C:plasma membrane"/>
    <property type="evidence" value="ECO:0007669"/>
    <property type="project" value="UniProtKB-SubCell"/>
</dbReference>
<evidence type="ECO:0000256" key="9">
    <source>
        <dbReference type="ARBA" id="ARBA00023224"/>
    </source>
</evidence>
<feature type="non-terminal residue" evidence="11">
    <location>
        <position position="272"/>
    </location>
</feature>
<keyword evidence="5" id="KW-0552">Olfaction</keyword>
<evidence type="ECO:0000256" key="8">
    <source>
        <dbReference type="ARBA" id="ARBA00023170"/>
    </source>
</evidence>
<keyword evidence="9" id="KW-0807">Transducer</keyword>
<keyword evidence="3" id="KW-0716">Sensory transduction</keyword>
<name>A0A8J9UHX0_9NEOP</name>
<evidence type="ECO:0000256" key="1">
    <source>
        <dbReference type="ARBA" id="ARBA00004651"/>
    </source>
</evidence>
<evidence type="ECO:0000313" key="12">
    <source>
        <dbReference type="Proteomes" id="UP000838878"/>
    </source>
</evidence>
<evidence type="ECO:0000256" key="5">
    <source>
        <dbReference type="ARBA" id="ARBA00022725"/>
    </source>
</evidence>
<evidence type="ECO:0000256" key="7">
    <source>
        <dbReference type="ARBA" id="ARBA00023136"/>
    </source>
</evidence>
<feature type="transmembrane region" description="Helical" evidence="10">
    <location>
        <begin position="60"/>
        <end position="81"/>
    </location>
</feature>
<evidence type="ECO:0000256" key="4">
    <source>
        <dbReference type="ARBA" id="ARBA00022692"/>
    </source>
</evidence>
<gene>
    <name evidence="11" type="ORF">BINO364_LOCUS6757</name>
</gene>
<evidence type="ECO:0000256" key="2">
    <source>
        <dbReference type="ARBA" id="ARBA00022475"/>
    </source>
</evidence>
<comment type="subcellular location">
    <subcellularLocation>
        <location evidence="1">Cell membrane</location>
        <topology evidence="1">Multi-pass membrane protein</topology>
    </subcellularLocation>
</comment>
<dbReference type="GO" id="GO:0007165">
    <property type="term" value="P:signal transduction"/>
    <property type="evidence" value="ECO:0007669"/>
    <property type="project" value="UniProtKB-KW"/>
</dbReference>
<dbReference type="AlphaFoldDB" id="A0A8J9UHX0"/>
<keyword evidence="8" id="KW-0675">Receptor</keyword>
<keyword evidence="6 10" id="KW-1133">Transmembrane helix</keyword>
<dbReference type="EMBL" id="OV170222">
    <property type="protein sequence ID" value="CAH0720543.1"/>
    <property type="molecule type" value="Genomic_DNA"/>
</dbReference>
<dbReference type="Pfam" id="PF02949">
    <property type="entry name" value="7tm_6"/>
    <property type="match status" value="1"/>
</dbReference>
<organism evidence="11 12">
    <name type="scientific">Brenthis ino</name>
    <name type="common">lesser marbled fritillary</name>
    <dbReference type="NCBI Taxonomy" id="405034"/>
    <lineage>
        <taxon>Eukaryota</taxon>
        <taxon>Metazoa</taxon>
        <taxon>Ecdysozoa</taxon>
        <taxon>Arthropoda</taxon>
        <taxon>Hexapoda</taxon>
        <taxon>Insecta</taxon>
        <taxon>Pterygota</taxon>
        <taxon>Neoptera</taxon>
        <taxon>Endopterygota</taxon>
        <taxon>Lepidoptera</taxon>
        <taxon>Glossata</taxon>
        <taxon>Ditrysia</taxon>
        <taxon>Papilionoidea</taxon>
        <taxon>Nymphalidae</taxon>
        <taxon>Heliconiinae</taxon>
        <taxon>Argynnini</taxon>
        <taxon>Brenthis</taxon>
    </lineage>
</organism>
<keyword evidence="12" id="KW-1185">Reference proteome</keyword>
<dbReference type="OrthoDB" id="7550533at2759"/>
<dbReference type="PANTHER" id="PTHR21137:SF35">
    <property type="entry name" value="ODORANT RECEPTOR 19A-RELATED"/>
    <property type="match status" value="1"/>
</dbReference>
<dbReference type="Proteomes" id="UP000838878">
    <property type="component" value="Chromosome 2"/>
</dbReference>
<proteinExistence type="predicted"/>
<protein>
    <submittedName>
        <fullName evidence="11">Uncharacterized protein</fullName>
    </submittedName>
</protein>
<reference evidence="11" key="1">
    <citation type="submission" date="2021-12" db="EMBL/GenBank/DDBJ databases">
        <authorList>
            <person name="Martin H S."/>
        </authorList>
    </citation>
    <scope>NUCLEOTIDE SEQUENCE</scope>
</reference>
<accession>A0A8J9UHX0</accession>
<evidence type="ECO:0000256" key="6">
    <source>
        <dbReference type="ARBA" id="ARBA00022989"/>
    </source>
</evidence>
<dbReference type="PANTHER" id="PTHR21137">
    <property type="entry name" value="ODORANT RECEPTOR"/>
    <property type="match status" value="1"/>
</dbReference>
<dbReference type="GO" id="GO:0005549">
    <property type="term" value="F:odorant binding"/>
    <property type="evidence" value="ECO:0007669"/>
    <property type="project" value="InterPro"/>
</dbReference>
<evidence type="ECO:0000256" key="3">
    <source>
        <dbReference type="ARBA" id="ARBA00022606"/>
    </source>
</evidence>